<reference evidence="1 2" key="1">
    <citation type="submission" date="2019-02" db="EMBL/GenBank/DDBJ databases">
        <title>Deep-cultivation of Planctomycetes and their phenomic and genomic characterization uncovers novel biology.</title>
        <authorList>
            <person name="Wiegand S."/>
            <person name="Jogler M."/>
            <person name="Boedeker C."/>
            <person name="Pinto D."/>
            <person name="Vollmers J."/>
            <person name="Rivas-Marin E."/>
            <person name="Kohn T."/>
            <person name="Peeters S.H."/>
            <person name="Heuer A."/>
            <person name="Rast P."/>
            <person name="Oberbeckmann S."/>
            <person name="Bunk B."/>
            <person name="Jeske O."/>
            <person name="Meyerdierks A."/>
            <person name="Storesund J.E."/>
            <person name="Kallscheuer N."/>
            <person name="Luecker S."/>
            <person name="Lage O.M."/>
            <person name="Pohl T."/>
            <person name="Merkel B.J."/>
            <person name="Hornburger P."/>
            <person name="Mueller R.-W."/>
            <person name="Bruemmer F."/>
            <person name="Labrenz M."/>
            <person name="Spormann A.M."/>
            <person name="Op den Camp H."/>
            <person name="Overmann J."/>
            <person name="Amann R."/>
            <person name="Jetten M.S.M."/>
            <person name="Mascher T."/>
            <person name="Medema M.H."/>
            <person name="Devos D.P."/>
            <person name="Kaster A.-K."/>
            <person name="Ovreas L."/>
            <person name="Rohde M."/>
            <person name="Galperin M.Y."/>
            <person name="Jogler C."/>
        </authorList>
    </citation>
    <scope>NUCLEOTIDE SEQUENCE [LARGE SCALE GENOMIC DNA]</scope>
    <source>
        <strain evidence="1 2">ETA_A8</strain>
    </source>
</reference>
<organism evidence="1 2">
    <name type="scientific">Anatilimnocola aggregata</name>
    <dbReference type="NCBI Taxonomy" id="2528021"/>
    <lineage>
        <taxon>Bacteria</taxon>
        <taxon>Pseudomonadati</taxon>
        <taxon>Planctomycetota</taxon>
        <taxon>Planctomycetia</taxon>
        <taxon>Pirellulales</taxon>
        <taxon>Pirellulaceae</taxon>
        <taxon>Anatilimnocola</taxon>
    </lineage>
</organism>
<dbReference type="AlphaFoldDB" id="A0A517YJT6"/>
<name>A0A517YJT6_9BACT</name>
<accession>A0A517YJT6</accession>
<proteinExistence type="predicted"/>
<dbReference type="Proteomes" id="UP000315017">
    <property type="component" value="Chromosome"/>
</dbReference>
<gene>
    <name evidence="1" type="ORF">ETAA8_56310</name>
</gene>
<evidence type="ECO:0000313" key="1">
    <source>
        <dbReference type="EMBL" id="QDU30491.1"/>
    </source>
</evidence>
<dbReference type="KEGG" id="aagg:ETAA8_56310"/>
<keyword evidence="2" id="KW-1185">Reference proteome</keyword>
<dbReference type="RefSeq" id="WP_145096049.1">
    <property type="nucleotide sequence ID" value="NZ_CP036274.1"/>
</dbReference>
<dbReference type="OrthoDB" id="261494at2"/>
<sequence length="295" mass="32362">MSKSIYQIVDDLPKINMTVRMLHALDWVVPGQWQNIVGFENTIKAVTGETDQKLIQKIGERAIALYNDKSQGYQRALWLYQTVDYVQGVAGFGALLSKLGESFSFLSFLDKLTPKSDTTQAVDLGLKVVTEIACFCQVNGIPGDSVGDFVESLADYKHEALMRMAAMICVDGLIPLGPDFLDKALALIDKTGASGLESNSRYNQIKEYIPGKNTAEQITFMQKGLSSVKDWSKSFVSSHNLGVDKVVASLRGTLPGVESHLDYLGAFLDMSVNYYEHTGTQSIARSLISRAAAEI</sequence>
<evidence type="ECO:0000313" key="2">
    <source>
        <dbReference type="Proteomes" id="UP000315017"/>
    </source>
</evidence>
<dbReference type="EMBL" id="CP036274">
    <property type="protein sequence ID" value="QDU30491.1"/>
    <property type="molecule type" value="Genomic_DNA"/>
</dbReference>
<protein>
    <submittedName>
        <fullName evidence="1">Uncharacterized protein</fullName>
    </submittedName>
</protein>